<dbReference type="AlphaFoldDB" id="A0A6G1GY68"/>
<feature type="transmembrane region" description="Helical" evidence="1">
    <location>
        <begin position="143"/>
        <end position="164"/>
    </location>
</feature>
<organism evidence="2 3">
    <name type="scientific">Aulographum hederae CBS 113979</name>
    <dbReference type="NCBI Taxonomy" id="1176131"/>
    <lineage>
        <taxon>Eukaryota</taxon>
        <taxon>Fungi</taxon>
        <taxon>Dikarya</taxon>
        <taxon>Ascomycota</taxon>
        <taxon>Pezizomycotina</taxon>
        <taxon>Dothideomycetes</taxon>
        <taxon>Pleosporomycetidae</taxon>
        <taxon>Aulographales</taxon>
        <taxon>Aulographaceae</taxon>
    </lineage>
</organism>
<keyword evidence="3" id="KW-1185">Reference proteome</keyword>
<keyword evidence="1" id="KW-0472">Membrane</keyword>
<evidence type="ECO:0000256" key="1">
    <source>
        <dbReference type="SAM" id="Phobius"/>
    </source>
</evidence>
<evidence type="ECO:0000313" key="3">
    <source>
        <dbReference type="Proteomes" id="UP000800041"/>
    </source>
</evidence>
<dbReference type="EMBL" id="ML977159">
    <property type="protein sequence ID" value="KAF1985903.1"/>
    <property type="molecule type" value="Genomic_DNA"/>
</dbReference>
<name>A0A6G1GY68_9PEZI</name>
<accession>A0A6G1GY68</accession>
<sequence length="190" mass="21475">MNPTGLQTRFELFAILVAYPATSFSKMEPTTYTQDQTSSSSRPSSSPILDKMELAAQPQDQTSKDRDAKARLARAAKRRRAAHIWLASILVSLAFYTFGEFSFIRSHALACSFVCLSSYVMTWYFASLDRRRVYGLSESRVPLVCYIVCMVVTAVFLRSVHAWFAREVGGLEVREGWPLCVSYAWLLGRC</sequence>
<feature type="transmembrane region" description="Helical" evidence="1">
    <location>
        <begin position="104"/>
        <end position="122"/>
    </location>
</feature>
<protein>
    <submittedName>
        <fullName evidence="2">Uncharacterized protein</fullName>
    </submittedName>
</protein>
<dbReference type="Proteomes" id="UP000800041">
    <property type="component" value="Unassembled WGS sequence"/>
</dbReference>
<keyword evidence="1" id="KW-0812">Transmembrane</keyword>
<reference evidence="2" key="1">
    <citation type="journal article" date="2020" name="Stud. Mycol.">
        <title>101 Dothideomycetes genomes: a test case for predicting lifestyles and emergence of pathogens.</title>
        <authorList>
            <person name="Haridas S."/>
            <person name="Albert R."/>
            <person name="Binder M."/>
            <person name="Bloem J."/>
            <person name="Labutti K."/>
            <person name="Salamov A."/>
            <person name="Andreopoulos B."/>
            <person name="Baker S."/>
            <person name="Barry K."/>
            <person name="Bills G."/>
            <person name="Bluhm B."/>
            <person name="Cannon C."/>
            <person name="Castanera R."/>
            <person name="Culley D."/>
            <person name="Daum C."/>
            <person name="Ezra D."/>
            <person name="Gonzalez J."/>
            <person name="Henrissat B."/>
            <person name="Kuo A."/>
            <person name="Liang C."/>
            <person name="Lipzen A."/>
            <person name="Lutzoni F."/>
            <person name="Magnuson J."/>
            <person name="Mondo S."/>
            <person name="Nolan M."/>
            <person name="Ohm R."/>
            <person name="Pangilinan J."/>
            <person name="Park H.-J."/>
            <person name="Ramirez L."/>
            <person name="Alfaro M."/>
            <person name="Sun H."/>
            <person name="Tritt A."/>
            <person name="Yoshinaga Y."/>
            <person name="Zwiers L.-H."/>
            <person name="Turgeon B."/>
            <person name="Goodwin S."/>
            <person name="Spatafora J."/>
            <person name="Crous P."/>
            <person name="Grigoriev I."/>
        </authorList>
    </citation>
    <scope>NUCLEOTIDE SEQUENCE</scope>
    <source>
        <strain evidence="2">CBS 113979</strain>
    </source>
</reference>
<gene>
    <name evidence="2" type="ORF">K402DRAFT_94545</name>
</gene>
<proteinExistence type="predicted"/>
<evidence type="ECO:0000313" key="2">
    <source>
        <dbReference type="EMBL" id="KAF1985903.1"/>
    </source>
</evidence>
<feature type="transmembrane region" description="Helical" evidence="1">
    <location>
        <begin position="81"/>
        <end position="98"/>
    </location>
</feature>
<keyword evidence="1" id="KW-1133">Transmembrane helix</keyword>